<accession>A0A6J7ZRL2</accession>
<dbReference type="InterPro" id="IPR019775">
    <property type="entry name" value="WD40_repeat_CS"/>
</dbReference>
<comment type="caution">
    <text evidence="6">The sequence shown here is derived from an EMBL/GenBank/DDBJ whole genome shotgun (WGS) entry which is preliminary data.</text>
</comment>
<dbReference type="SMART" id="SM00320">
    <property type="entry name" value="WD40"/>
    <property type="match status" value="6"/>
</dbReference>
<dbReference type="Pfam" id="PF00069">
    <property type="entry name" value="Pkinase"/>
    <property type="match status" value="1"/>
</dbReference>
<dbReference type="PROSITE" id="PS50294">
    <property type="entry name" value="WD_REPEATS_REGION"/>
    <property type="match status" value="4"/>
</dbReference>
<evidence type="ECO:0000313" key="6">
    <source>
        <dbReference type="EMBL" id="CAC5344991.1"/>
    </source>
</evidence>
<dbReference type="Gene3D" id="1.10.510.10">
    <property type="entry name" value="Transferase(Phosphotransferase) domain 1"/>
    <property type="match status" value="1"/>
</dbReference>
<dbReference type="InterPro" id="IPR036322">
    <property type="entry name" value="WD40_repeat_dom_sf"/>
</dbReference>
<dbReference type="PROSITE" id="PS50011">
    <property type="entry name" value="PROTEIN_KINASE_DOM"/>
    <property type="match status" value="1"/>
</dbReference>
<dbReference type="AlphaFoldDB" id="A0A6J7ZRL2"/>
<dbReference type="CDD" id="cd00200">
    <property type="entry name" value="WD40"/>
    <property type="match status" value="1"/>
</dbReference>
<organism evidence="6 7">
    <name type="scientific">Planktothrix rubescens CCAP 1459/22</name>
    <dbReference type="NCBI Taxonomy" id="329571"/>
    <lineage>
        <taxon>Bacteria</taxon>
        <taxon>Bacillati</taxon>
        <taxon>Cyanobacteriota</taxon>
        <taxon>Cyanophyceae</taxon>
        <taxon>Oscillatoriophycideae</taxon>
        <taxon>Oscillatoriales</taxon>
        <taxon>Microcoleaceae</taxon>
        <taxon>Planktothrix</taxon>
    </lineage>
</organism>
<evidence type="ECO:0000256" key="4">
    <source>
        <dbReference type="PROSITE-ProRule" id="PRU10141"/>
    </source>
</evidence>
<dbReference type="PANTHER" id="PTHR19879">
    <property type="entry name" value="TRANSCRIPTION INITIATION FACTOR TFIID"/>
    <property type="match status" value="1"/>
</dbReference>
<feature type="repeat" description="WD" evidence="3">
    <location>
        <begin position="604"/>
        <end position="635"/>
    </location>
</feature>
<dbReference type="EMBL" id="CZCZ02000016">
    <property type="protein sequence ID" value="CAC5344991.1"/>
    <property type="molecule type" value="Genomic_DNA"/>
</dbReference>
<keyword evidence="2" id="KW-0677">Repeat</keyword>
<dbReference type="InterPro" id="IPR011009">
    <property type="entry name" value="Kinase-like_dom_sf"/>
</dbReference>
<dbReference type="RefSeq" id="WP_026798198.1">
    <property type="nucleotide sequence ID" value="NZ_LR812491.1"/>
</dbReference>
<dbReference type="Gene3D" id="2.130.10.10">
    <property type="entry name" value="YVTN repeat-like/Quinoprotein amine dehydrogenase"/>
    <property type="match status" value="3"/>
</dbReference>
<dbReference type="GO" id="GO:0005524">
    <property type="term" value="F:ATP binding"/>
    <property type="evidence" value="ECO:0007669"/>
    <property type="project" value="UniProtKB-UniRule"/>
</dbReference>
<keyword evidence="4" id="KW-0067">ATP-binding</keyword>
<feature type="binding site" evidence="4">
    <location>
        <position position="65"/>
    </location>
    <ligand>
        <name>ATP</name>
        <dbReference type="ChEBI" id="CHEBI:30616"/>
    </ligand>
</feature>
<protein>
    <submittedName>
        <fullName evidence="6">WD40 repeat-containing protein</fullName>
    </submittedName>
</protein>
<reference evidence="6" key="1">
    <citation type="submission" date="2020-05" db="EMBL/GenBank/DDBJ databases">
        <authorList>
            <consortium name="Genoscope - CEA"/>
            <person name="William W."/>
        </authorList>
    </citation>
    <scope>NUCLEOTIDE SEQUENCE [LARGE SCALE GENOMIC DNA]</scope>
    <source>
        <strain evidence="6">PCC 7821</strain>
    </source>
</reference>
<feature type="repeat" description="WD" evidence="3">
    <location>
        <begin position="379"/>
        <end position="420"/>
    </location>
</feature>
<dbReference type="InterPro" id="IPR000719">
    <property type="entry name" value="Prot_kinase_dom"/>
</dbReference>
<dbReference type="SUPFAM" id="SSF50978">
    <property type="entry name" value="WD40 repeat-like"/>
    <property type="match status" value="1"/>
</dbReference>
<dbReference type="PANTHER" id="PTHR19879:SF9">
    <property type="entry name" value="TRANSCRIPTION INITIATION FACTOR TFIID SUBUNIT 5"/>
    <property type="match status" value="1"/>
</dbReference>
<feature type="domain" description="Protein kinase" evidence="5">
    <location>
        <begin position="34"/>
        <end position="292"/>
    </location>
</feature>
<evidence type="ECO:0000256" key="1">
    <source>
        <dbReference type="ARBA" id="ARBA00022574"/>
    </source>
</evidence>
<keyword evidence="1 3" id="KW-0853">WD repeat</keyword>
<evidence type="ECO:0000256" key="2">
    <source>
        <dbReference type="ARBA" id="ARBA00022737"/>
    </source>
</evidence>
<feature type="repeat" description="WD" evidence="3">
    <location>
        <begin position="337"/>
        <end position="378"/>
    </location>
</feature>
<dbReference type="PROSITE" id="PS00678">
    <property type="entry name" value="WD_REPEATS_1"/>
    <property type="match status" value="3"/>
</dbReference>
<dbReference type="NCBIfam" id="NF045510">
    <property type="entry name" value="4Cys_prefix_kin"/>
    <property type="match status" value="1"/>
</dbReference>
<dbReference type="InterPro" id="IPR001680">
    <property type="entry name" value="WD40_rpt"/>
</dbReference>
<dbReference type="GO" id="GO:0004672">
    <property type="term" value="F:protein kinase activity"/>
    <property type="evidence" value="ECO:0007669"/>
    <property type="project" value="InterPro"/>
</dbReference>
<evidence type="ECO:0000256" key="3">
    <source>
        <dbReference type="PROSITE-ProRule" id="PRU00221"/>
    </source>
</evidence>
<dbReference type="SUPFAM" id="SSF56112">
    <property type="entry name" value="Protein kinase-like (PK-like)"/>
    <property type="match status" value="1"/>
</dbReference>
<evidence type="ECO:0000259" key="5">
    <source>
        <dbReference type="PROSITE" id="PS50011"/>
    </source>
</evidence>
<dbReference type="PROSITE" id="PS50082">
    <property type="entry name" value="WD_REPEATS_2"/>
    <property type="match status" value="5"/>
</dbReference>
<dbReference type="InterPro" id="IPR017441">
    <property type="entry name" value="Protein_kinase_ATP_BS"/>
</dbReference>
<feature type="repeat" description="WD" evidence="3">
    <location>
        <begin position="529"/>
        <end position="561"/>
    </location>
</feature>
<keyword evidence="7" id="KW-1185">Reference proteome</keyword>
<dbReference type="Gene3D" id="3.30.200.20">
    <property type="entry name" value="Phosphorylase Kinase, domain 1"/>
    <property type="match status" value="1"/>
</dbReference>
<name>A0A6J7ZRL2_PLARU</name>
<dbReference type="CDD" id="cd14014">
    <property type="entry name" value="STKc_PknB_like"/>
    <property type="match status" value="1"/>
</dbReference>
<dbReference type="PRINTS" id="PR00320">
    <property type="entry name" value="GPROTEINBRPT"/>
</dbReference>
<proteinExistence type="predicted"/>
<keyword evidence="4" id="KW-0547">Nucleotide-binding</keyword>
<dbReference type="InterPro" id="IPR015943">
    <property type="entry name" value="WD40/YVTN_repeat-like_dom_sf"/>
</dbReference>
<gene>
    <name evidence="6" type="ORF">PLAN_60006</name>
</gene>
<dbReference type="InterPro" id="IPR020472">
    <property type="entry name" value="WD40_PAC1"/>
</dbReference>
<sequence>MAYCLNSECAQPYNSDQSQFCLTCGNKLRLKDRYQAIDIIGQGGFGKTFLAVDDDKPSKPRCVIKQFFPQSQDADTWQKASELFAQEAIRLDELGKHPHIPELLAYITINQQQYLIQEFIEGENLAKILVQEGGFNQTQIQYLLICLLPLLDFIHHKNVIHRDIKPANIIRRPNGKFVLVDFGSAKFTQKTAFTVTGTIIGTSDYIAPEQAKGKGIFASDIYSLGVTCLHLLTQVEPIDLFDDEEGIWVWREHLKHPVSEELGLILDKMIESAIKRRYQSARDILTDLNNYSSNFGEVLAIDNLEILESDNLGILESETLALPLNHQAQNWQCVKTLIGHTWVIYGVAITPDGKNIVSCSEDQTIKIWNLKTGELEKTLIGHTGVVRAIAISSDGQNIVSGSYDRTMRVWNLETREEISLIKDLRAEAQCMAIHPNKNILASSYMYQERPRSSYRLCVIVHHIDTNERIKTLSHNVLTREKINSITFAYNSPILAYGHSNNGRIIIAQIDTGETIRELANHEIKEQFLSLAFSCDNKILASGNADSTIRLWQPGTGNLIRTLEGHTGSVYSVAITSDNKILVSGSEDQTIKLWEIETGEEICTLTGHTGIIYSIAISPDNQTIVSGSQDGTIKIWRPLLRLSAS</sequence>
<evidence type="ECO:0000313" key="7">
    <source>
        <dbReference type="Proteomes" id="UP000196521"/>
    </source>
</evidence>
<dbReference type="SMART" id="SM00220">
    <property type="entry name" value="S_TKc"/>
    <property type="match status" value="1"/>
</dbReference>
<feature type="repeat" description="WD" evidence="3">
    <location>
        <begin position="562"/>
        <end position="603"/>
    </location>
</feature>
<dbReference type="Pfam" id="PF00400">
    <property type="entry name" value="WD40"/>
    <property type="match status" value="5"/>
</dbReference>
<dbReference type="PROSITE" id="PS00107">
    <property type="entry name" value="PROTEIN_KINASE_ATP"/>
    <property type="match status" value="1"/>
</dbReference>
<dbReference type="Proteomes" id="UP000196521">
    <property type="component" value="Unassembled WGS sequence"/>
</dbReference>